<accession>A0A0A8Y3Q7</accession>
<dbReference type="EMBL" id="GBRH01279458">
    <property type="protein sequence ID" value="JAD18437.1"/>
    <property type="molecule type" value="Transcribed_RNA"/>
</dbReference>
<dbReference type="AlphaFoldDB" id="A0A0A8Y3Q7"/>
<name>A0A0A8Y3Q7_ARUDO</name>
<sequence length="69" mass="7429">MLWSISWVTSTEEILLDRSLTPPLLGRKARLAMVTGGKRGGKAVGRHRPRAAKDGRMGRVGAGVSWSKG</sequence>
<reference evidence="2" key="2">
    <citation type="journal article" date="2015" name="Data Brief">
        <title>Shoot transcriptome of the giant reed, Arundo donax.</title>
        <authorList>
            <person name="Barrero R.A."/>
            <person name="Guerrero F.D."/>
            <person name="Moolhuijzen P."/>
            <person name="Goolsby J.A."/>
            <person name="Tidwell J."/>
            <person name="Bellgard S.E."/>
            <person name="Bellgard M.I."/>
        </authorList>
    </citation>
    <scope>NUCLEOTIDE SEQUENCE</scope>
    <source>
        <tissue evidence="2">Shoot tissue taken approximately 20 cm above the soil surface</tissue>
    </source>
</reference>
<organism evidence="2">
    <name type="scientific">Arundo donax</name>
    <name type="common">Giant reed</name>
    <name type="synonym">Donax arundinaceus</name>
    <dbReference type="NCBI Taxonomy" id="35708"/>
    <lineage>
        <taxon>Eukaryota</taxon>
        <taxon>Viridiplantae</taxon>
        <taxon>Streptophyta</taxon>
        <taxon>Embryophyta</taxon>
        <taxon>Tracheophyta</taxon>
        <taxon>Spermatophyta</taxon>
        <taxon>Magnoliopsida</taxon>
        <taxon>Liliopsida</taxon>
        <taxon>Poales</taxon>
        <taxon>Poaceae</taxon>
        <taxon>PACMAD clade</taxon>
        <taxon>Arundinoideae</taxon>
        <taxon>Arundineae</taxon>
        <taxon>Arundo</taxon>
    </lineage>
</organism>
<protein>
    <submittedName>
        <fullName evidence="2">Uncharacterized protein</fullName>
    </submittedName>
</protein>
<feature type="compositionally biased region" description="Basic residues" evidence="1">
    <location>
        <begin position="39"/>
        <end position="50"/>
    </location>
</feature>
<evidence type="ECO:0000313" key="2">
    <source>
        <dbReference type="EMBL" id="JAD18437.1"/>
    </source>
</evidence>
<feature type="region of interest" description="Disordered" evidence="1">
    <location>
        <begin position="37"/>
        <end position="69"/>
    </location>
</feature>
<reference evidence="2" key="1">
    <citation type="submission" date="2014-09" db="EMBL/GenBank/DDBJ databases">
        <authorList>
            <person name="Magalhaes I.L.F."/>
            <person name="Oliveira U."/>
            <person name="Santos F.R."/>
            <person name="Vidigal T.H.D.A."/>
            <person name="Brescovit A.D."/>
            <person name="Santos A.J."/>
        </authorList>
    </citation>
    <scope>NUCLEOTIDE SEQUENCE</scope>
    <source>
        <tissue evidence="2">Shoot tissue taken approximately 20 cm above the soil surface</tissue>
    </source>
</reference>
<proteinExistence type="predicted"/>
<evidence type="ECO:0000256" key="1">
    <source>
        <dbReference type="SAM" id="MobiDB-lite"/>
    </source>
</evidence>